<dbReference type="InterPro" id="IPR058660">
    <property type="entry name" value="WHD_DnaB"/>
</dbReference>
<dbReference type="KEGG" id="aoc:Aocu_10870"/>
<evidence type="ECO:0000259" key="2">
    <source>
        <dbReference type="Pfam" id="PF07261"/>
    </source>
</evidence>
<dbReference type="EMBL" id="LK028559">
    <property type="protein sequence ID" value="CDR31160.1"/>
    <property type="molecule type" value="Genomic_DNA"/>
</dbReference>
<name>A0A061AB92_9MOLU</name>
<sequence length="396" mass="46561">MKNKQTFTVITQSALSSDEWKVLGLLYQPVMGYLAFSMYHTFYHLLNQKNYQSQTFTKEFILELLNIKSDQFKEALEKLEALNLLNSFNHEDHFVFQLKTPLSPRGFIQDTVLGQFLKAEIGQKMYLALTELFKVEKFDLTNYVETTKTFDDIFNFVPSNHYSDTDVYLGKKNNLGAQIKKQIDFDQFIERLPDRCKKPILFWWKTEETIQKLVFIYQLTMDEIVDLYLKTVMPSGEIDLSNLSFKAQNLYQNKKQSLPVVSMQKELSGSEEQIKQLKEFSPMRIVEMYVKDDYQMMSSDTIMQLLERNQVEVGVINALLLHILKFKEGQLPHINYLEKVLETWIKNGVRTTEDAYHKVLSQATPEQKTKTQSKKNPEWVDNYLDELKALEESYNK</sequence>
<proteinExistence type="inferred from homology"/>
<evidence type="ECO:0000313" key="4">
    <source>
        <dbReference type="EMBL" id="CDR31160.1"/>
    </source>
</evidence>
<keyword evidence="5" id="KW-1185">Reference proteome</keyword>
<reference evidence="5" key="1">
    <citation type="submission" date="2014-05" db="EMBL/GenBank/DDBJ databases">
        <authorList>
            <person name="Kube M."/>
        </authorList>
    </citation>
    <scope>NUCLEOTIDE SEQUENCE [LARGE SCALE GENOMIC DNA]</scope>
</reference>
<dbReference type="OrthoDB" id="384022at2"/>
<accession>A0A061AB92</accession>
<dbReference type="Pfam" id="PF07261">
    <property type="entry name" value="DnaB_2"/>
    <property type="match status" value="1"/>
</dbReference>
<protein>
    <submittedName>
        <fullName evidence="4">Replication initiation and membrane attachment protein DnaB</fullName>
    </submittedName>
</protein>
<dbReference type="Pfam" id="PF25888">
    <property type="entry name" value="WHD_DnaB"/>
    <property type="match status" value="1"/>
</dbReference>
<dbReference type="Proteomes" id="UP000032434">
    <property type="component" value="Chromosome 1"/>
</dbReference>
<dbReference type="RefSeq" id="WP_045749608.1">
    <property type="nucleotide sequence ID" value="NZ_FUZK01000001.1"/>
</dbReference>
<dbReference type="InParanoid" id="A0A061AB92"/>
<dbReference type="FunCoup" id="A0A061AB92">
    <property type="interactions" value="19"/>
</dbReference>
<dbReference type="STRING" id="35623.Aocu_10870"/>
<dbReference type="AlphaFoldDB" id="A0A061AB92"/>
<evidence type="ECO:0000313" key="5">
    <source>
        <dbReference type="Proteomes" id="UP000032434"/>
    </source>
</evidence>
<evidence type="ECO:0000256" key="1">
    <source>
        <dbReference type="ARBA" id="ARBA00093462"/>
    </source>
</evidence>
<dbReference type="InterPro" id="IPR006343">
    <property type="entry name" value="DnaB/C_C"/>
</dbReference>
<feature type="domain" description="Replicative helicase loading/DNA remodeling protein DnaB N-terminal winged helix" evidence="3">
    <location>
        <begin position="1"/>
        <end position="246"/>
    </location>
</feature>
<feature type="domain" description="DnaB/C C-terminal" evidence="2">
    <location>
        <begin position="299"/>
        <end position="356"/>
    </location>
</feature>
<evidence type="ECO:0000259" key="3">
    <source>
        <dbReference type="Pfam" id="PF25888"/>
    </source>
</evidence>
<organism evidence="4 5">
    <name type="scientific">Acholeplasma oculi</name>
    <dbReference type="NCBI Taxonomy" id="35623"/>
    <lineage>
        <taxon>Bacteria</taxon>
        <taxon>Bacillati</taxon>
        <taxon>Mycoplasmatota</taxon>
        <taxon>Mollicutes</taxon>
        <taxon>Acholeplasmatales</taxon>
        <taxon>Acholeplasmataceae</taxon>
        <taxon>Acholeplasma</taxon>
    </lineage>
</organism>
<comment type="similarity">
    <text evidence="1">Belongs to the DnaB/DnaD family.</text>
</comment>
<dbReference type="PATRIC" id="fig|35623.3.peg.1087"/>
<gene>
    <name evidence="4" type="primary">dnaB1</name>
    <name evidence="4" type="ORF">Aocu_10870</name>
</gene>
<dbReference type="HOGENOM" id="CLU_040783_0_0_14"/>